<sequence>MPRDLYVLPASPGQEWMWLIHHMLRDASPYVIAGMVRVRGRVDPGALRRSLDLLVERHEALRTVFRMDPSGELSQVIRQAEPVDLGVYDVGGGTDPAEARIRADFQRFAGRPFDLARGPLLRACLARVGPEDHVLGLAVHHIVSDGWSMRLMTSELTELYLQLAAGRVPELPEPPLQYADFAVWHREWLDSAPAQEHLAYWSRQLDGATPLRLPPDPVPEPVPPGARPAPSAAVRLGPATTVALTETARRHGASLFMLLLTAYAATLARFTGQQDFVLTVPVAGRSREELTRTVGFFVNTLPIRVDASGGPTLLELLRRVRLSCLEAYDHQDLPYERIVRGAAWRRDRHHPRLGPAMFALRVPLLAPRRLPGGVTVEVLEPPPTAGEMDLLTEVTETPGQGLHGYLAGQAGIFRPDTLNLLAGSFTDVLTIAATGGAVPLDELPVPVRAVQRQSG</sequence>
<protein>
    <submittedName>
        <fullName evidence="2">Condensation domain-containing protein</fullName>
    </submittedName>
</protein>
<dbReference type="InterPro" id="IPR023213">
    <property type="entry name" value="CAT-like_dom_sf"/>
</dbReference>
<evidence type="ECO:0000259" key="1">
    <source>
        <dbReference type="Pfam" id="PF00668"/>
    </source>
</evidence>
<dbReference type="CDD" id="cd19531">
    <property type="entry name" value="LCL_NRPS-like"/>
    <property type="match status" value="1"/>
</dbReference>
<reference evidence="2 3" key="1">
    <citation type="submission" date="2024-10" db="EMBL/GenBank/DDBJ databases">
        <title>The Natural Products Discovery Center: Release of the First 8490 Sequenced Strains for Exploring Actinobacteria Biosynthetic Diversity.</title>
        <authorList>
            <person name="Kalkreuter E."/>
            <person name="Kautsar S.A."/>
            <person name="Yang D."/>
            <person name="Bader C.D."/>
            <person name="Teijaro C.N."/>
            <person name="Fluegel L."/>
            <person name="Davis C.M."/>
            <person name="Simpson J.R."/>
            <person name="Lauterbach L."/>
            <person name="Steele A.D."/>
            <person name="Gui C."/>
            <person name="Meng S."/>
            <person name="Li G."/>
            <person name="Viehrig K."/>
            <person name="Ye F."/>
            <person name="Su P."/>
            <person name="Kiefer A.F."/>
            <person name="Nichols A."/>
            <person name="Cepeda A.J."/>
            <person name="Yan W."/>
            <person name="Fan B."/>
            <person name="Jiang Y."/>
            <person name="Adhikari A."/>
            <person name="Zheng C.-J."/>
            <person name="Schuster L."/>
            <person name="Cowan T.M."/>
            <person name="Smanski M.J."/>
            <person name="Chevrette M.G."/>
            <person name="De Carvalho L.P.S."/>
            <person name="Shen B."/>
        </authorList>
    </citation>
    <scope>NUCLEOTIDE SEQUENCE [LARGE SCALE GENOMIC DNA]</scope>
    <source>
        <strain evidence="2 3">NPDC048320</strain>
    </source>
</reference>
<gene>
    <name evidence="2" type="ORF">ACGFZB_38980</name>
</gene>
<accession>A0ABW7BKB2</accession>
<dbReference type="PANTHER" id="PTHR45527">
    <property type="entry name" value="NONRIBOSOMAL PEPTIDE SYNTHETASE"/>
    <property type="match status" value="1"/>
</dbReference>
<evidence type="ECO:0000313" key="3">
    <source>
        <dbReference type="Proteomes" id="UP001604267"/>
    </source>
</evidence>
<dbReference type="EMBL" id="JBICYV010000028">
    <property type="protein sequence ID" value="MFG3016325.1"/>
    <property type="molecule type" value="Genomic_DNA"/>
</dbReference>
<comment type="caution">
    <text evidence="2">The sequence shown here is derived from an EMBL/GenBank/DDBJ whole genome shotgun (WGS) entry which is preliminary data.</text>
</comment>
<dbReference type="InterPro" id="IPR001242">
    <property type="entry name" value="Condensation_dom"/>
</dbReference>
<dbReference type="Gene3D" id="3.30.559.30">
    <property type="entry name" value="Nonribosomal peptide synthetase, condensation domain"/>
    <property type="match status" value="1"/>
</dbReference>
<dbReference type="Gene3D" id="3.30.559.10">
    <property type="entry name" value="Chloramphenicol acetyltransferase-like domain"/>
    <property type="match status" value="1"/>
</dbReference>
<proteinExistence type="predicted"/>
<dbReference type="Proteomes" id="UP001604267">
    <property type="component" value="Unassembled WGS sequence"/>
</dbReference>
<evidence type="ECO:0000313" key="2">
    <source>
        <dbReference type="EMBL" id="MFG3016325.1"/>
    </source>
</evidence>
<dbReference type="SUPFAM" id="SSF52777">
    <property type="entry name" value="CoA-dependent acyltransferases"/>
    <property type="match status" value="2"/>
</dbReference>
<organism evidence="2 3">
    <name type="scientific">Streptomyces cinerochromogenes</name>
    <dbReference type="NCBI Taxonomy" id="66422"/>
    <lineage>
        <taxon>Bacteria</taxon>
        <taxon>Bacillati</taxon>
        <taxon>Actinomycetota</taxon>
        <taxon>Actinomycetes</taxon>
        <taxon>Kitasatosporales</taxon>
        <taxon>Streptomycetaceae</taxon>
        <taxon>Streptomyces</taxon>
    </lineage>
</organism>
<keyword evidence="3" id="KW-1185">Reference proteome</keyword>
<dbReference type="RefSeq" id="WP_392825012.1">
    <property type="nucleotide sequence ID" value="NZ_JBICYV010000028.1"/>
</dbReference>
<dbReference type="PANTHER" id="PTHR45527:SF1">
    <property type="entry name" value="FATTY ACID SYNTHASE"/>
    <property type="match status" value="1"/>
</dbReference>
<feature type="domain" description="Condensation" evidence="1">
    <location>
        <begin position="8"/>
        <end position="357"/>
    </location>
</feature>
<dbReference type="Pfam" id="PF00668">
    <property type="entry name" value="Condensation"/>
    <property type="match status" value="1"/>
</dbReference>
<name>A0ABW7BKB2_9ACTN</name>